<dbReference type="EMBL" id="AP019307">
    <property type="protein sequence ID" value="BBH15763.1"/>
    <property type="molecule type" value="Genomic_DNA"/>
</dbReference>
<organism evidence="1 2">
    <name type="scientific">Nocardioides baekrokdamisoli</name>
    <dbReference type="NCBI Taxonomy" id="1804624"/>
    <lineage>
        <taxon>Bacteria</taxon>
        <taxon>Bacillati</taxon>
        <taxon>Actinomycetota</taxon>
        <taxon>Actinomycetes</taxon>
        <taxon>Propionibacteriales</taxon>
        <taxon>Nocardioidaceae</taxon>
        <taxon>Nocardioides</taxon>
    </lineage>
</organism>
<protein>
    <submittedName>
        <fullName evidence="1">Uncharacterized protein</fullName>
    </submittedName>
</protein>
<name>A0A3G9IUA2_9ACTN</name>
<reference evidence="1 2" key="1">
    <citation type="submission" date="2018-11" db="EMBL/GenBank/DDBJ databases">
        <title>Complete genome sequence of Nocardioides baekrokdamisoli strain KCTC 39748.</title>
        <authorList>
            <person name="Kang S.W."/>
            <person name="Lee K.C."/>
            <person name="Kim K.K."/>
            <person name="Kim J.S."/>
            <person name="Kim D.S."/>
            <person name="Ko S.H."/>
            <person name="Yang S.H."/>
            <person name="Shin Y.K."/>
            <person name="Lee J.S."/>
        </authorList>
    </citation>
    <scope>NUCLEOTIDE SEQUENCE [LARGE SCALE GENOMIC DNA]</scope>
    <source>
        <strain evidence="1 2">KCTC 39748</strain>
    </source>
</reference>
<dbReference type="AlphaFoldDB" id="A0A3G9IUA2"/>
<evidence type="ECO:0000313" key="2">
    <source>
        <dbReference type="Proteomes" id="UP000271573"/>
    </source>
</evidence>
<keyword evidence="2" id="KW-1185">Reference proteome</keyword>
<evidence type="ECO:0000313" key="1">
    <source>
        <dbReference type="EMBL" id="BBH15763.1"/>
    </source>
</evidence>
<proteinExistence type="predicted"/>
<dbReference type="SUPFAM" id="SSF47413">
    <property type="entry name" value="lambda repressor-like DNA-binding domains"/>
    <property type="match status" value="1"/>
</dbReference>
<accession>A0A3G9IUA2</accession>
<dbReference type="KEGG" id="nbe:Back2_00500"/>
<dbReference type="Proteomes" id="UP000271573">
    <property type="component" value="Chromosome"/>
</dbReference>
<dbReference type="GO" id="GO:0003677">
    <property type="term" value="F:DNA binding"/>
    <property type="evidence" value="ECO:0007669"/>
    <property type="project" value="InterPro"/>
</dbReference>
<dbReference type="InterPro" id="IPR010982">
    <property type="entry name" value="Lambda_DNA-bd_dom_sf"/>
</dbReference>
<gene>
    <name evidence="1" type="ORF">Back2_00500</name>
</gene>
<sequence>MEDPTPLALRLRPGVISTVCKDMGISRHRLARRMDVHAETLRRADSGETGSISGRFIASLMTVTDKEFDELFEIVEEGWELAE</sequence>